<dbReference type="CDD" id="cd06577">
    <property type="entry name" value="PASTA_pknB"/>
    <property type="match status" value="2"/>
</dbReference>
<evidence type="ECO:0000313" key="3">
    <source>
        <dbReference type="EMBL" id="RKX70809.1"/>
    </source>
</evidence>
<name>A0A660SJ23_UNCT6</name>
<organism evidence="3 4">
    <name type="scientific">candidate division TA06 bacterium</name>
    <dbReference type="NCBI Taxonomy" id="2250710"/>
    <lineage>
        <taxon>Bacteria</taxon>
        <taxon>Bacteria division TA06</taxon>
    </lineage>
</organism>
<accession>A0A660SJ23</accession>
<gene>
    <name evidence="3" type="ORF">DRP43_03030</name>
</gene>
<proteinExistence type="predicted"/>
<comment type="caution">
    <text evidence="3">The sequence shown here is derived from an EMBL/GenBank/DDBJ whole genome shotgun (WGS) entry which is preliminary data.</text>
</comment>
<dbReference type="AlphaFoldDB" id="A0A660SJ23"/>
<feature type="transmembrane region" description="Helical" evidence="1">
    <location>
        <begin position="6"/>
        <end position="25"/>
    </location>
</feature>
<evidence type="ECO:0000259" key="2">
    <source>
        <dbReference type="PROSITE" id="PS51178"/>
    </source>
</evidence>
<dbReference type="SMART" id="SM00740">
    <property type="entry name" value="PASTA"/>
    <property type="match status" value="2"/>
</dbReference>
<evidence type="ECO:0000256" key="1">
    <source>
        <dbReference type="SAM" id="Phobius"/>
    </source>
</evidence>
<dbReference type="EMBL" id="QNBD01000117">
    <property type="protein sequence ID" value="RKX70809.1"/>
    <property type="molecule type" value="Genomic_DNA"/>
</dbReference>
<feature type="domain" description="PASTA" evidence="2">
    <location>
        <begin position="36"/>
        <end position="102"/>
    </location>
</feature>
<dbReference type="Proteomes" id="UP000271125">
    <property type="component" value="Unassembled WGS sequence"/>
</dbReference>
<protein>
    <recommendedName>
        <fullName evidence="2">PASTA domain-containing protein</fullName>
    </recommendedName>
</protein>
<evidence type="ECO:0000313" key="4">
    <source>
        <dbReference type="Proteomes" id="UP000271125"/>
    </source>
</evidence>
<feature type="domain" description="PASTA" evidence="2">
    <location>
        <begin position="103"/>
        <end position="170"/>
    </location>
</feature>
<dbReference type="Gene3D" id="3.30.10.20">
    <property type="match status" value="2"/>
</dbReference>
<dbReference type="Pfam" id="PF03793">
    <property type="entry name" value="PASTA"/>
    <property type="match status" value="2"/>
</dbReference>
<dbReference type="InterPro" id="IPR005543">
    <property type="entry name" value="PASTA_dom"/>
</dbReference>
<keyword evidence="1" id="KW-1133">Transmembrane helix</keyword>
<dbReference type="PROSITE" id="PS51178">
    <property type="entry name" value="PASTA"/>
    <property type="match status" value="2"/>
</dbReference>
<keyword evidence="1" id="KW-0812">Transmembrane</keyword>
<sequence length="196" mass="22018">MKTLKTIFFAILSLIVIFLFGYVLTRTFMIIYTRHRNEVAVPDLINKNYEKAQHDLYKLGLYIDEIGARNSSDILEGSIIAQDPPANSMVKKGYTIDVIVSKGPELVKIPILDNLSINEAKNRLMNTGLQVGSINYSYSNEIMAHKVIYSQPVYGMDVPKHSKVNLVVSLGKIPTKISGDKGIYDTFLEDLEDTTK</sequence>
<reference evidence="3 4" key="1">
    <citation type="submission" date="2018-06" db="EMBL/GenBank/DDBJ databases">
        <title>Extensive metabolic versatility and redundancy in microbially diverse, dynamic hydrothermal sediments.</title>
        <authorList>
            <person name="Dombrowski N."/>
            <person name="Teske A."/>
            <person name="Baker B.J."/>
        </authorList>
    </citation>
    <scope>NUCLEOTIDE SEQUENCE [LARGE SCALE GENOMIC DNA]</scope>
    <source>
        <strain evidence="3">B10_G13</strain>
    </source>
</reference>
<keyword evidence="1" id="KW-0472">Membrane</keyword>